<evidence type="ECO:0000313" key="3">
    <source>
        <dbReference type="EMBL" id="CAK9222738.1"/>
    </source>
</evidence>
<proteinExistence type="predicted"/>
<feature type="compositionally biased region" description="Low complexity" evidence="1">
    <location>
        <begin position="278"/>
        <end position="292"/>
    </location>
</feature>
<evidence type="ECO:0000256" key="1">
    <source>
        <dbReference type="SAM" id="MobiDB-lite"/>
    </source>
</evidence>
<feature type="region of interest" description="Disordered" evidence="1">
    <location>
        <begin position="250"/>
        <end position="295"/>
    </location>
</feature>
<dbReference type="EMBL" id="OZ019896">
    <property type="protein sequence ID" value="CAK9222738.1"/>
    <property type="molecule type" value="Genomic_DNA"/>
</dbReference>
<accession>A0ABP0UIQ3</accession>
<organism evidence="3 4">
    <name type="scientific">Sphagnum troendelagicum</name>
    <dbReference type="NCBI Taxonomy" id="128251"/>
    <lineage>
        <taxon>Eukaryota</taxon>
        <taxon>Viridiplantae</taxon>
        <taxon>Streptophyta</taxon>
        <taxon>Embryophyta</taxon>
        <taxon>Bryophyta</taxon>
        <taxon>Sphagnophytina</taxon>
        <taxon>Sphagnopsida</taxon>
        <taxon>Sphagnales</taxon>
        <taxon>Sphagnaceae</taxon>
        <taxon>Sphagnum</taxon>
    </lineage>
</organism>
<feature type="compositionally biased region" description="Acidic residues" evidence="1">
    <location>
        <begin position="391"/>
        <end position="400"/>
    </location>
</feature>
<keyword evidence="4" id="KW-1185">Reference proteome</keyword>
<dbReference type="PANTHER" id="PTHR34125:SF7">
    <property type="entry name" value="TRANSMEMBRANE PROTEIN"/>
    <property type="match status" value="1"/>
</dbReference>
<feature type="region of interest" description="Disordered" evidence="1">
    <location>
        <begin position="84"/>
        <end position="103"/>
    </location>
</feature>
<evidence type="ECO:0000313" key="4">
    <source>
        <dbReference type="Proteomes" id="UP001497512"/>
    </source>
</evidence>
<feature type="region of interest" description="Disordered" evidence="1">
    <location>
        <begin position="361"/>
        <end position="423"/>
    </location>
</feature>
<keyword evidence="2" id="KW-0472">Membrane</keyword>
<feature type="transmembrane region" description="Helical" evidence="2">
    <location>
        <begin position="12"/>
        <end position="31"/>
    </location>
</feature>
<sequence length="448" mass="49227">MALRVASDVFGLAWRHPFVCMGVLALFTPPFFPVIRFFSPLLISTGVFVVAMVSLGPSSKHEVPQFDSWGFRKPSDVREEKVGQELEKNLRPSSAKQQRRQGKDSWMDWVKNVEATGLAWVDQKLKNEDWTAPILDDRNVSILQEAFGQRKKTETAPEASKTDAVFNETAAPEPVLPQEREVKELSAYEEAPIDGFQQAGVVQEVVCSDNETPSEGAFPAAEEKYVVEEAPISVVDEQFSAPVIVIPDKPLQREPSVSNPSADPDEGSRQEEAQRQALSSLSMVSRSSDVESPVLPLSTNEKLSVIESLADAIEAQENEPEEAKQKASPIIKALRPSTSDKVTDIIEKLKGFVEVGAPSSKEAPSLVIKTVPPASCSSKDKSNKEEILGSSDDEDEDTSSEDGMVSDSESDSEFQIFPQLKPADIKIHPPVKLDVQRVEQQKAKKTVI</sequence>
<dbReference type="Proteomes" id="UP001497512">
    <property type="component" value="Chromosome 4"/>
</dbReference>
<gene>
    <name evidence="3" type="ORF">CSSPTR1EN2_LOCUS16357</name>
</gene>
<keyword evidence="2" id="KW-1133">Transmembrane helix</keyword>
<feature type="compositionally biased region" description="Basic and acidic residues" evidence="1">
    <location>
        <begin position="378"/>
        <end position="387"/>
    </location>
</feature>
<reference evidence="3" key="1">
    <citation type="submission" date="2024-02" db="EMBL/GenBank/DDBJ databases">
        <authorList>
            <consortium name="ELIXIR-Norway"/>
            <consortium name="Elixir Norway"/>
        </authorList>
    </citation>
    <scope>NUCLEOTIDE SEQUENCE</scope>
</reference>
<name>A0ABP0UIQ3_9BRYO</name>
<keyword evidence="2" id="KW-0812">Transmembrane</keyword>
<protein>
    <submittedName>
        <fullName evidence="3">Uncharacterized protein</fullName>
    </submittedName>
</protein>
<dbReference type="PANTHER" id="PTHR34125">
    <property type="entry name" value="OS01G0762900 PROTEIN"/>
    <property type="match status" value="1"/>
</dbReference>
<evidence type="ECO:0000256" key="2">
    <source>
        <dbReference type="SAM" id="Phobius"/>
    </source>
</evidence>